<feature type="compositionally biased region" description="Gly residues" evidence="1">
    <location>
        <begin position="188"/>
        <end position="199"/>
    </location>
</feature>
<dbReference type="EMBL" id="JARBHB010000002">
    <property type="protein sequence ID" value="KAJ8892201.1"/>
    <property type="molecule type" value="Genomic_DNA"/>
</dbReference>
<evidence type="ECO:0000313" key="2">
    <source>
        <dbReference type="EMBL" id="KAJ8892201.1"/>
    </source>
</evidence>
<proteinExistence type="predicted"/>
<protein>
    <submittedName>
        <fullName evidence="2">Uncharacterized protein</fullName>
    </submittedName>
</protein>
<organism evidence="2 3">
    <name type="scientific">Dryococelus australis</name>
    <dbReference type="NCBI Taxonomy" id="614101"/>
    <lineage>
        <taxon>Eukaryota</taxon>
        <taxon>Metazoa</taxon>
        <taxon>Ecdysozoa</taxon>
        <taxon>Arthropoda</taxon>
        <taxon>Hexapoda</taxon>
        <taxon>Insecta</taxon>
        <taxon>Pterygota</taxon>
        <taxon>Neoptera</taxon>
        <taxon>Polyneoptera</taxon>
        <taxon>Phasmatodea</taxon>
        <taxon>Verophasmatodea</taxon>
        <taxon>Anareolatae</taxon>
        <taxon>Phasmatidae</taxon>
        <taxon>Eurycanthinae</taxon>
        <taxon>Dryococelus</taxon>
    </lineage>
</organism>
<name>A0ABQ9I6D0_9NEOP</name>
<keyword evidence="3" id="KW-1185">Reference proteome</keyword>
<sequence>MLALKELMLLRWPETNSENEPFNIKYWRTELEGAALECKGRAIPEKICRPAASSSSWYSIQSMSAPARCRMIMRMGRAVLACLHLHCADCEIAHCRHRTKFHTTDTGRCGDVYKKAKGIQKCVTRKKITFEDCVHVLSREKTLRVSVHGIRSHQKQLCSECRYKLALVRMDDKGQSRADGADEANGEDGAGMADGAGGDDGADGAGRTDLTRESDLLMNSQCDSRAEHLPRRRHRGANPRPSVYRWANPTPELLGQGITRPPQLTNISFNKFLRTELEMELRRNAKTGGNRGSLRKSTEQRHRSAVGILVCLRRGNYKRGASRRSMKCSSHRLIRISLTPISPASGARVTGLPIKRKVNDNRTPKAYQESRQSRTSTETSREVVVVESFWSHCGALELWNDGVMDYGAIDLWSYGAMELLSCGAMERWSNGGIKLCSYGVMEQWSFEAMELWNYGVMKRQIYGAMELWKGRSSMVVEVKGSPMYSQFIFAVWEHSEKTKILVNPEENVPCAPGFEDELTRFEPVREKPIGFQVQLLNRSDTAADDS</sequence>
<evidence type="ECO:0000256" key="1">
    <source>
        <dbReference type="SAM" id="MobiDB-lite"/>
    </source>
</evidence>
<feature type="region of interest" description="Disordered" evidence="1">
    <location>
        <begin position="358"/>
        <end position="378"/>
    </location>
</feature>
<feature type="compositionally biased region" description="Low complexity" evidence="1">
    <location>
        <begin position="369"/>
        <end position="378"/>
    </location>
</feature>
<gene>
    <name evidence="2" type="ORF">PR048_004781</name>
</gene>
<comment type="caution">
    <text evidence="2">The sequence shown here is derived from an EMBL/GenBank/DDBJ whole genome shotgun (WGS) entry which is preliminary data.</text>
</comment>
<feature type="region of interest" description="Disordered" evidence="1">
    <location>
        <begin position="174"/>
        <end position="248"/>
    </location>
</feature>
<reference evidence="2 3" key="1">
    <citation type="submission" date="2023-02" db="EMBL/GenBank/DDBJ databases">
        <title>LHISI_Scaffold_Assembly.</title>
        <authorList>
            <person name="Stuart O.P."/>
            <person name="Cleave R."/>
            <person name="Magrath M.J.L."/>
            <person name="Mikheyev A.S."/>
        </authorList>
    </citation>
    <scope>NUCLEOTIDE SEQUENCE [LARGE SCALE GENOMIC DNA]</scope>
    <source>
        <strain evidence="2">Daus_M_001</strain>
        <tissue evidence="2">Leg muscle</tissue>
    </source>
</reference>
<accession>A0ABQ9I6D0</accession>
<dbReference type="Proteomes" id="UP001159363">
    <property type="component" value="Chromosome 2"/>
</dbReference>
<evidence type="ECO:0000313" key="3">
    <source>
        <dbReference type="Proteomes" id="UP001159363"/>
    </source>
</evidence>